<comment type="function">
    <text evidence="1">Secreted metalloproteinase that allows assimilation of proteinaceous substrates.</text>
</comment>
<evidence type="ECO:0000256" key="8">
    <source>
        <dbReference type="ARBA" id="ARBA00023049"/>
    </source>
</evidence>
<dbReference type="AlphaFoldDB" id="E9E759"/>
<gene>
    <name evidence="13" type="ORF">MAC_05707</name>
</gene>
<keyword evidence="3 13" id="KW-0645">Protease</keyword>
<dbReference type="PANTHER" id="PTHR47466">
    <property type="match status" value="1"/>
</dbReference>
<organism evidence="14">
    <name type="scientific">Metarhizium acridum (strain CQMa 102)</name>
    <dbReference type="NCBI Taxonomy" id="655827"/>
    <lineage>
        <taxon>Eukaryota</taxon>
        <taxon>Fungi</taxon>
        <taxon>Dikarya</taxon>
        <taxon>Ascomycota</taxon>
        <taxon>Pezizomycotina</taxon>
        <taxon>Sordariomycetes</taxon>
        <taxon>Hypocreomycetidae</taxon>
        <taxon>Hypocreales</taxon>
        <taxon>Clavicipitaceae</taxon>
        <taxon>Metarhizium</taxon>
    </lineage>
</organism>
<dbReference type="GO" id="GO:0006508">
    <property type="term" value="P:proteolysis"/>
    <property type="evidence" value="ECO:0007669"/>
    <property type="project" value="UniProtKB-KW"/>
</dbReference>
<dbReference type="OrthoDB" id="4935812at2759"/>
<evidence type="ECO:0000256" key="11">
    <source>
        <dbReference type="SAM" id="SignalP"/>
    </source>
</evidence>
<dbReference type="InterPro" id="IPR008754">
    <property type="entry name" value="Peptidase_M43"/>
</dbReference>
<dbReference type="GO" id="GO:0046872">
    <property type="term" value="F:metal ion binding"/>
    <property type="evidence" value="ECO:0007669"/>
    <property type="project" value="UniProtKB-KW"/>
</dbReference>
<sequence length="334" mass="37308">MYFLTLFIAMLMANIVKSSAIHARQKEPILECADEAPSPDFLQLSKLLQSSNSSLTRRQTGDKFNFDVFAHVVYYDKTARGGYVEEEDIKNAIEAMNWNFDGSGISFTLINVSYTENRDWATLQDVAAMKNELREGTYADLNLYYVSTIEEDKDRGTTTSGTCTLPVTFHVNGNPVDITTHKNVIVSERNLVRDGCIIVARSVNRDTATHEVGHWLGLLHTFAGSCSDDGDIIDDTSPQEQPTWRCSAVRGRLPDGTPAHYACGDWRETNMYNFMDYSDCASTFTEGQKERMGYWAGYREILGARGPTHHASHSAVPAPVPAPHRDESETQILS</sequence>
<dbReference type="GO" id="GO:0008237">
    <property type="term" value="F:metallopeptidase activity"/>
    <property type="evidence" value="ECO:0007669"/>
    <property type="project" value="UniProtKB-KW"/>
</dbReference>
<dbReference type="STRING" id="655827.E9E759"/>
<name>E9E759_METAQ</name>
<evidence type="ECO:0000313" key="13">
    <source>
        <dbReference type="EMBL" id="EFY88234.1"/>
    </source>
</evidence>
<feature type="domain" description="Peptidase M43 pregnancy-associated plasma-A" evidence="12">
    <location>
        <begin position="203"/>
        <end position="292"/>
    </location>
</feature>
<keyword evidence="9" id="KW-1015">Disulfide bond</keyword>
<evidence type="ECO:0000256" key="2">
    <source>
        <dbReference type="ARBA" id="ARBA00008721"/>
    </source>
</evidence>
<keyword evidence="14" id="KW-1185">Reference proteome</keyword>
<dbReference type="InParanoid" id="E9E759"/>
<dbReference type="EMBL" id="GL698514">
    <property type="protein sequence ID" value="EFY88234.1"/>
    <property type="molecule type" value="Genomic_DNA"/>
</dbReference>
<keyword evidence="6" id="KW-0378">Hydrolase</keyword>
<evidence type="ECO:0000256" key="7">
    <source>
        <dbReference type="ARBA" id="ARBA00022833"/>
    </source>
</evidence>
<evidence type="ECO:0000256" key="3">
    <source>
        <dbReference type="ARBA" id="ARBA00022670"/>
    </source>
</evidence>
<feature type="signal peptide" evidence="11">
    <location>
        <begin position="1"/>
        <end position="18"/>
    </location>
</feature>
<evidence type="ECO:0000256" key="9">
    <source>
        <dbReference type="ARBA" id="ARBA00023157"/>
    </source>
</evidence>
<evidence type="ECO:0000256" key="10">
    <source>
        <dbReference type="SAM" id="MobiDB-lite"/>
    </source>
</evidence>
<comment type="similarity">
    <text evidence="2">Belongs to the peptidase M43B family.</text>
</comment>
<proteinExistence type="inferred from homology"/>
<evidence type="ECO:0000256" key="5">
    <source>
        <dbReference type="ARBA" id="ARBA00022729"/>
    </source>
</evidence>
<keyword evidence="8 13" id="KW-0482">Metalloprotease</keyword>
<dbReference type="SUPFAM" id="SSF55486">
    <property type="entry name" value="Metalloproteases ('zincins'), catalytic domain"/>
    <property type="match status" value="1"/>
</dbReference>
<dbReference type="InterPro" id="IPR024079">
    <property type="entry name" value="MetalloPept_cat_dom_sf"/>
</dbReference>
<evidence type="ECO:0000256" key="4">
    <source>
        <dbReference type="ARBA" id="ARBA00022723"/>
    </source>
</evidence>
<feature type="chain" id="PRO_5003235112" evidence="11">
    <location>
        <begin position="19"/>
        <end position="334"/>
    </location>
</feature>
<dbReference type="KEGG" id="maw:19250018"/>
<keyword evidence="4" id="KW-0479">Metal-binding</keyword>
<keyword evidence="7" id="KW-0862">Zinc</keyword>
<dbReference type="PANTHER" id="PTHR47466:SF1">
    <property type="entry name" value="METALLOPROTEASE MEP1 (AFU_ORTHOLOGUE AFUA_1G07730)-RELATED"/>
    <property type="match status" value="1"/>
</dbReference>
<dbReference type="eggNOG" id="ENOG502RYKG">
    <property type="taxonomic scope" value="Eukaryota"/>
</dbReference>
<evidence type="ECO:0000256" key="1">
    <source>
        <dbReference type="ARBA" id="ARBA00003174"/>
    </source>
</evidence>
<dbReference type="GeneID" id="19250018"/>
<feature type="region of interest" description="Disordered" evidence="10">
    <location>
        <begin position="307"/>
        <end position="334"/>
    </location>
</feature>
<accession>E9E759</accession>
<evidence type="ECO:0000313" key="14">
    <source>
        <dbReference type="Proteomes" id="UP000002499"/>
    </source>
</evidence>
<reference evidence="13 14" key="1">
    <citation type="journal article" date="2011" name="PLoS Genet.">
        <title>Genome sequencing and comparative transcriptomics of the model entomopathogenic fungi Metarhizium anisopliae and M. acridum.</title>
        <authorList>
            <person name="Gao Q."/>
            <person name="Jin K."/>
            <person name="Ying S.H."/>
            <person name="Zhang Y."/>
            <person name="Xiao G."/>
            <person name="Shang Y."/>
            <person name="Duan Z."/>
            <person name="Hu X."/>
            <person name="Xie X.Q."/>
            <person name="Zhou G."/>
            <person name="Peng G."/>
            <person name="Luo Z."/>
            <person name="Huang W."/>
            <person name="Wang B."/>
            <person name="Fang W."/>
            <person name="Wang S."/>
            <person name="Zhong Y."/>
            <person name="Ma L.J."/>
            <person name="St Leger R.J."/>
            <person name="Zhao G.P."/>
            <person name="Pei Y."/>
            <person name="Feng M.G."/>
            <person name="Xia Y."/>
            <person name="Wang C."/>
        </authorList>
    </citation>
    <scope>NUCLEOTIDE SEQUENCE [LARGE SCALE GENOMIC DNA]</scope>
    <source>
        <strain evidence="13 14">CQMa 102</strain>
    </source>
</reference>
<dbReference type="HOGENOM" id="CLU_048726_0_0_1"/>
<dbReference type="Proteomes" id="UP000002499">
    <property type="component" value="Unassembled WGS sequence"/>
</dbReference>
<dbReference type="Gene3D" id="3.40.390.10">
    <property type="entry name" value="Collagenase (Catalytic Domain)"/>
    <property type="match status" value="1"/>
</dbReference>
<evidence type="ECO:0000256" key="6">
    <source>
        <dbReference type="ARBA" id="ARBA00022801"/>
    </source>
</evidence>
<protein>
    <submittedName>
        <fullName evidence="13">Metalloprotease MEP1</fullName>
    </submittedName>
</protein>
<dbReference type="Pfam" id="PF05572">
    <property type="entry name" value="Peptidase_M43"/>
    <property type="match status" value="1"/>
</dbReference>
<evidence type="ECO:0000259" key="12">
    <source>
        <dbReference type="Pfam" id="PF05572"/>
    </source>
</evidence>
<keyword evidence="5 11" id="KW-0732">Signal</keyword>